<dbReference type="AlphaFoldDB" id="A0A0F9JDD1"/>
<gene>
    <name evidence="1" type="ORF">LCGC14_1467770</name>
</gene>
<protein>
    <submittedName>
        <fullName evidence="1">Uncharacterized protein</fullName>
    </submittedName>
</protein>
<comment type="caution">
    <text evidence="1">The sequence shown here is derived from an EMBL/GenBank/DDBJ whole genome shotgun (WGS) entry which is preliminary data.</text>
</comment>
<organism evidence="1">
    <name type="scientific">marine sediment metagenome</name>
    <dbReference type="NCBI Taxonomy" id="412755"/>
    <lineage>
        <taxon>unclassified sequences</taxon>
        <taxon>metagenomes</taxon>
        <taxon>ecological metagenomes</taxon>
    </lineage>
</organism>
<proteinExistence type="predicted"/>
<reference evidence="1" key="1">
    <citation type="journal article" date="2015" name="Nature">
        <title>Complex archaea that bridge the gap between prokaryotes and eukaryotes.</title>
        <authorList>
            <person name="Spang A."/>
            <person name="Saw J.H."/>
            <person name="Jorgensen S.L."/>
            <person name="Zaremba-Niedzwiedzka K."/>
            <person name="Martijn J."/>
            <person name="Lind A.E."/>
            <person name="van Eijk R."/>
            <person name="Schleper C."/>
            <person name="Guy L."/>
            <person name="Ettema T.J."/>
        </authorList>
    </citation>
    <scope>NUCLEOTIDE SEQUENCE</scope>
</reference>
<dbReference type="EMBL" id="LAZR01010290">
    <property type="protein sequence ID" value="KKM67769.1"/>
    <property type="molecule type" value="Genomic_DNA"/>
</dbReference>
<sequence length="76" mass="8072">MATFAQQMVEKYRTLLADSAGLKSVTADGQSVTYGELEERLRCWESRATRFCSAVSSRDAILAGGGSIGGVPAKTL</sequence>
<evidence type="ECO:0000313" key="1">
    <source>
        <dbReference type="EMBL" id="KKM67769.1"/>
    </source>
</evidence>
<accession>A0A0F9JDD1</accession>
<name>A0A0F9JDD1_9ZZZZ</name>